<feature type="compositionally biased region" description="Basic and acidic residues" evidence="1">
    <location>
        <begin position="68"/>
        <end position="81"/>
    </location>
</feature>
<evidence type="ECO:0000313" key="4">
    <source>
        <dbReference type="Proteomes" id="UP000182993"/>
    </source>
</evidence>
<proteinExistence type="predicted"/>
<feature type="compositionally biased region" description="Pro residues" evidence="1">
    <location>
        <begin position="29"/>
        <end position="43"/>
    </location>
</feature>
<dbReference type="Proteomes" id="UP000831120">
    <property type="component" value="Chromosome"/>
</dbReference>
<dbReference type="EMBL" id="AP025593">
    <property type="protein sequence ID" value="BDG16189.1"/>
    <property type="molecule type" value="Genomic_DNA"/>
</dbReference>
<evidence type="ECO:0000256" key="1">
    <source>
        <dbReference type="SAM" id="MobiDB-lite"/>
    </source>
</evidence>
<reference evidence="3 5" key="3">
    <citation type="journal article" date="2022" name="Microbiol. Resour. Announc.">
        <title>Complete Genome Sequences of Thermus Strains Isolated from Senami Hot Spring in Japan.</title>
        <authorList>
            <person name="Miyazaki K."/>
        </authorList>
    </citation>
    <scope>NUCLEOTIDE SEQUENCE [LARGE SCALE GENOMIC DNA]</scope>
    <source>
        <strain evidence="3 5">SNM4-1</strain>
    </source>
</reference>
<evidence type="ECO:0000313" key="3">
    <source>
        <dbReference type="EMBL" id="BDG16189.1"/>
    </source>
</evidence>
<sequence>MSLDDLLGLLFLLFFIVLPALQGLRRSPQAPPVFPEDLPLPEPPRPKARPKPRPKPKPALPPSPPPSREGESLERTITPGRERLEVRFREDIAEEVREKPAKKRLLATDRESLLKGVIWHEILKKPKGL</sequence>
<dbReference type="RefSeq" id="WP_071676323.1">
    <property type="nucleotide sequence ID" value="NZ_AP025593.1"/>
</dbReference>
<organism evidence="2 4">
    <name type="scientific">Thermus brockianus</name>
    <dbReference type="NCBI Taxonomy" id="56956"/>
    <lineage>
        <taxon>Bacteria</taxon>
        <taxon>Thermotogati</taxon>
        <taxon>Deinococcota</taxon>
        <taxon>Deinococci</taxon>
        <taxon>Thermales</taxon>
        <taxon>Thermaceae</taxon>
        <taxon>Thermus</taxon>
    </lineage>
</organism>
<evidence type="ECO:0000313" key="2">
    <source>
        <dbReference type="EMBL" id="APD08461.1"/>
    </source>
</evidence>
<reference evidence="4" key="1">
    <citation type="submission" date="2016-06" db="EMBL/GenBank/DDBJ databases">
        <title>Whole genome sequencing of Thermus brockianus strain GE-1.</title>
        <authorList>
            <person name="Schaefers C."/>
            <person name="Blank S."/>
            <person name="Wiebusch S."/>
            <person name="Elleuche S."/>
            <person name="Antranikian G."/>
        </authorList>
    </citation>
    <scope>NUCLEOTIDE SEQUENCE [LARGE SCALE GENOMIC DNA]</scope>
    <source>
        <strain evidence="4">GE-1</strain>
    </source>
</reference>
<protein>
    <submittedName>
        <fullName evidence="2">Uncharacterized protein</fullName>
    </submittedName>
</protein>
<reference evidence="2" key="2">
    <citation type="journal article" date="2017" name="Stand. Genomic Sci.">
        <title>Complete genome sequence of Thermus brockianus GE-1 reveals key enzymes of xylan/xylose metabolism.</title>
        <authorList>
            <person name="Schaefers C."/>
            <person name="Blank S."/>
            <person name="Wiebusch S."/>
            <person name="Elleuche S."/>
            <person name="Antranikian G."/>
        </authorList>
    </citation>
    <scope>NUCLEOTIDE SEQUENCE</scope>
    <source>
        <strain evidence="2">GE-1</strain>
    </source>
</reference>
<name>A0A1J0LSM1_THEBO</name>
<feature type="compositionally biased region" description="Basic residues" evidence="1">
    <location>
        <begin position="46"/>
        <end position="56"/>
    </location>
</feature>
<dbReference type="KEGG" id="tbc:A0O31_00239"/>
<feature type="region of interest" description="Disordered" evidence="1">
    <location>
        <begin position="27"/>
        <end position="81"/>
    </location>
</feature>
<feature type="compositionally biased region" description="Pro residues" evidence="1">
    <location>
        <begin position="57"/>
        <end position="67"/>
    </location>
</feature>
<gene>
    <name evidence="2" type="ORF">A0O31_00239</name>
    <name evidence="3" type="ORF">TbrSNM41_09230</name>
</gene>
<evidence type="ECO:0000313" key="5">
    <source>
        <dbReference type="Proteomes" id="UP000831120"/>
    </source>
</evidence>
<keyword evidence="5" id="KW-1185">Reference proteome</keyword>
<dbReference type="STRING" id="56956.A0O31_00239"/>
<dbReference type="EMBL" id="CP016312">
    <property type="protein sequence ID" value="APD08461.1"/>
    <property type="molecule type" value="Genomic_DNA"/>
</dbReference>
<dbReference type="Proteomes" id="UP000182993">
    <property type="component" value="Chromosome"/>
</dbReference>
<accession>A0A1J0LSM1</accession>
<dbReference type="OrthoDB" id="33448at2"/>
<dbReference type="AlphaFoldDB" id="A0A1J0LSM1"/>